<protein>
    <submittedName>
        <fullName evidence="2">Uncharacterized protein</fullName>
    </submittedName>
</protein>
<dbReference type="AlphaFoldDB" id="A0A149QVM9"/>
<dbReference type="RefSeq" id="WP_062247714.1">
    <property type="nucleotide sequence ID" value="NZ_LHZA01000092.1"/>
</dbReference>
<accession>A0A149QVM9</accession>
<gene>
    <name evidence="2" type="ORF">AD928_01650</name>
</gene>
<proteinExistence type="predicted"/>
<comment type="caution">
    <text evidence="2">The sequence shown here is derived from an EMBL/GenBank/DDBJ whole genome shotgun (WGS) entry which is preliminary data.</text>
</comment>
<sequence length="234" mass="24822">MNLKKLLLVAMLIWATPVMASSAPQTVDDAYPYVDAASILLTNDIKTFLSGGKSLINWAPVFPRPTVVTAQAYWAQWKSSSSTAAKDFPMDKPIYITGQALSVSQTGEDFYVDYASSPSGIDDVQAYLSNNGVNAASSYSAGKKVALLCFRAKNMFQPTDLGGCEDIGSVAQSIFVDAYKDLALVAVGKSGGRLPFSASAQRMIISAQSCALQLRKAASEAVSTREMASCRGSG</sequence>
<feature type="signal peptide" evidence="1">
    <location>
        <begin position="1"/>
        <end position="20"/>
    </location>
</feature>
<keyword evidence="1" id="KW-0732">Signal</keyword>
<organism evidence="2 3">
    <name type="scientific">Acetobacter cerevisiae</name>
    <dbReference type="NCBI Taxonomy" id="178900"/>
    <lineage>
        <taxon>Bacteria</taxon>
        <taxon>Pseudomonadati</taxon>
        <taxon>Pseudomonadota</taxon>
        <taxon>Alphaproteobacteria</taxon>
        <taxon>Acetobacterales</taxon>
        <taxon>Acetobacteraceae</taxon>
        <taxon>Acetobacter</taxon>
    </lineage>
</organism>
<dbReference type="EMBL" id="LHZA01000092">
    <property type="protein sequence ID" value="KXV01214.1"/>
    <property type="molecule type" value="Genomic_DNA"/>
</dbReference>
<dbReference type="PATRIC" id="fig|178900.5.peg.2013"/>
<dbReference type="Proteomes" id="UP000075473">
    <property type="component" value="Unassembled WGS sequence"/>
</dbReference>
<evidence type="ECO:0000313" key="3">
    <source>
        <dbReference type="Proteomes" id="UP000075473"/>
    </source>
</evidence>
<feature type="chain" id="PRO_5007552994" evidence="1">
    <location>
        <begin position="21"/>
        <end position="234"/>
    </location>
</feature>
<name>A0A149QVM9_9PROT</name>
<reference evidence="2 3" key="1">
    <citation type="submission" date="2015-06" db="EMBL/GenBank/DDBJ databases">
        <title>Improved classification and identification of acetic acid bacteria using matrix-assisted laser desorption/ionization time-of-flight mass spectrometry; Gluconobacter nephelii and Gluconobacter uchimurae are later heterotypic synonyms of Gluconobacter japonicus and Gluconobacter oxydans, respectively.</title>
        <authorList>
            <person name="Li L."/>
            <person name="Cleenwerck I."/>
            <person name="De Vuyst L."/>
            <person name="Vandamme P."/>
        </authorList>
    </citation>
    <scope>NUCLEOTIDE SEQUENCE [LARGE SCALE GENOMIC DNA]</scope>
    <source>
        <strain evidence="2 3">LMG 1625</strain>
    </source>
</reference>
<evidence type="ECO:0000256" key="1">
    <source>
        <dbReference type="SAM" id="SignalP"/>
    </source>
</evidence>
<evidence type="ECO:0000313" key="2">
    <source>
        <dbReference type="EMBL" id="KXV01214.1"/>
    </source>
</evidence>